<name>A0ACC0UNQ6_9AGAM</name>
<comment type="caution">
    <text evidence="1">The sequence shown here is derived from an EMBL/GenBank/DDBJ whole genome shotgun (WGS) entry which is preliminary data.</text>
</comment>
<organism evidence="1 2">
    <name type="scientific">Russula earlei</name>
    <dbReference type="NCBI Taxonomy" id="71964"/>
    <lineage>
        <taxon>Eukaryota</taxon>
        <taxon>Fungi</taxon>
        <taxon>Dikarya</taxon>
        <taxon>Basidiomycota</taxon>
        <taxon>Agaricomycotina</taxon>
        <taxon>Agaricomycetes</taxon>
        <taxon>Russulales</taxon>
        <taxon>Russulaceae</taxon>
        <taxon>Russula</taxon>
    </lineage>
</organism>
<keyword evidence="2" id="KW-1185">Reference proteome</keyword>
<gene>
    <name evidence="1" type="ORF">F5148DRAFT_1372583</name>
</gene>
<reference evidence="1" key="1">
    <citation type="submission" date="2021-03" db="EMBL/GenBank/DDBJ databases">
        <title>Evolutionary priming and transition to the ectomycorrhizal habit in an iconic lineage of mushroom-forming fungi: is preadaptation a requirement?</title>
        <authorList>
            <consortium name="DOE Joint Genome Institute"/>
            <person name="Looney B.P."/>
            <person name="Miyauchi S."/>
            <person name="Morin E."/>
            <person name="Drula E."/>
            <person name="Courty P.E."/>
            <person name="Chicoki N."/>
            <person name="Fauchery L."/>
            <person name="Kohler A."/>
            <person name="Kuo A."/>
            <person name="LaButti K."/>
            <person name="Pangilinan J."/>
            <person name="Lipzen A."/>
            <person name="Riley R."/>
            <person name="Andreopoulos W."/>
            <person name="He G."/>
            <person name="Johnson J."/>
            <person name="Barry K.W."/>
            <person name="Grigoriev I.V."/>
            <person name="Nagy L."/>
            <person name="Hibbett D."/>
            <person name="Henrissat B."/>
            <person name="Matheny P.B."/>
            <person name="Labbe J."/>
            <person name="Martin A.F."/>
        </authorList>
    </citation>
    <scope>NUCLEOTIDE SEQUENCE</scope>
    <source>
        <strain evidence="1">BPL698</strain>
    </source>
</reference>
<accession>A0ACC0UNQ6</accession>
<proteinExistence type="predicted"/>
<sequence length="389" mass="43048">MPPILRSSTPTHGRTGIETTPTKSPRKIPHCTKCQRPRAGHPRQGCPYIQSLNSSEQPTDLDVTITMGSLAISPTKTARGERRRRHGPPTHEITLESLSTESSELLNRLLESENTRDPLSFLDKHVGPGPASNLHWNPNSSSKSLFKDGRVMPGTLVTPGASFVTEVPPAQETPEPNGYSDSKARSEGAAPLARSMSMEERTAFLDGLAELSRGPPATVYAIHAHELHRIAESATRLGFYTGTVLPEVGSGELGLLILGRDFVRVREAFIAKPPIHMQYEEEVSPHDGAREAYPPRSDLRSLGGSRDLEVVLLLCKWPQPAVATTYRVNTFTNFRMPQPQRNGFLALWRRQRVVPPFRRLRKQGKSKLARDVYRPLNPGFKKALTAGQK</sequence>
<evidence type="ECO:0000313" key="1">
    <source>
        <dbReference type="EMBL" id="KAI9513283.1"/>
    </source>
</evidence>
<evidence type="ECO:0000313" key="2">
    <source>
        <dbReference type="Proteomes" id="UP001207468"/>
    </source>
</evidence>
<dbReference type="EMBL" id="JAGFNK010000002">
    <property type="protein sequence ID" value="KAI9513283.1"/>
    <property type="molecule type" value="Genomic_DNA"/>
</dbReference>
<dbReference type="Proteomes" id="UP001207468">
    <property type="component" value="Unassembled WGS sequence"/>
</dbReference>
<protein>
    <submittedName>
        <fullName evidence="1">Uncharacterized protein</fullName>
    </submittedName>
</protein>